<comment type="caution">
    <text evidence="1">The sequence shown here is derived from an EMBL/GenBank/DDBJ whole genome shotgun (WGS) entry which is preliminary data.</text>
</comment>
<organism evidence="1">
    <name type="scientific">termite gut metagenome</name>
    <dbReference type="NCBI Taxonomy" id="433724"/>
    <lineage>
        <taxon>unclassified sequences</taxon>
        <taxon>metagenomes</taxon>
        <taxon>organismal metagenomes</taxon>
    </lineage>
</organism>
<reference evidence="1" key="1">
    <citation type="submission" date="2019-03" db="EMBL/GenBank/DDBJ databases">
        <title>Single cell metagenomics reveals metabolic interactions within the superorganism composed of flagellate Streblomastix strix and complex community of Bacteroidetes bacteria on its surface.</title>
        <authorList>
            <person name="Treitli S.C."/>
            <person name="Kolisko M."/>
            <person name="Husnik F."/>
            <person name="Keeling P."/>
            <person name="Hampl V."/>
        </authorList>
    </citation>
    <scope>NUCLEOTIDE SEQUENCE</scope>
    <source>
        <strain evidence="1">STM</strain>
    </source>
</reference>
<gene>
    <name evidence="1" type="ORF">EZS27_004095</name>
</gene>
<dbReference type="AlphaFoldDB" id="A0A5J4STM2"/>
<protein>
    <submittedName>
        <fullName evidence="1">Uncharacterized protein</fullName>
    </submittedName>
</protein>
<proteinExistence type="predicted"/>
<name>A0A5J4STM2_9ZZZZ</name>
<accession>A0A5J4STM2</accession>
<evidence type="ECO:0000313" key="1">
    <source>
        <dbReference type="EMBL" id="KAA6348495.1"/>
    </source>
</evidence>
<sequence>MKVIDRINIQDIPESFRNYLNDKYGNYTTADRSFRESDERTFDIRAHIYDCNISNKGFWLLVIGDLDVETLLYKSNDLEKLKKFAKAEAERLAWECV</sequence>
<dbReference type="EMBL" id="SNRY01000067">
    <property type="protein sequence ID" value="KAA6348495.1"/>
    <property type="molecule type" value="Genomic_DNA"/>
</dbReference>